<proteinExistence type="predicted"/>
<gene>
    <name evidence="2" type="ORF">ABUE31_21595</name>
</gene>
<evidence type="ECO:0000313" key="3">
    <source>
        <dbReference type="Proteomes" id="UP001556196"/>
    </source>
</evidence>
<feature type="region of interest" description="Disordered" evidence="1">
    <location>
        <begin position="1"/>
        <end position="23"/>
    </location>
</feature>
<evidence type="ECO:0000313" key="2">
    <source>
        <dbReference type="EMBL" id="MEW9808593.1"/>
    </source>
</evidence>
<organism evidence="2 3">
    <name type="scientific">Mesorhizobium marinum</name>
    <dbReference type="NCBI Taxonomy" id="3228790"/>
    <lineage>
        <taxon>Bacteria</taxon>
        <taxon>Pseudomonadati</taxon>
        <taxon>Pseudomonadota</taxon>
        <taxon>Alphaproteobacteria</taxon>
        <taxon>Hyphomicrobiales</taxon>
        <taxon>Phyllobacteriaceae</taxon>
        <taxon>Mesorhizobium</taxon>
    </lineage>
</organism>
<accession>A0ABV3R756</accession>
<comment type="caution">
    <text evidence="2">The sequence shown here is derived from an EMBL/GenBank/DDBJ whole genome shotgun (WGS) entry which is preliminary data.</text>
</comment>
<dbReference type="Proteomes" id="UP001556196">
    <property type="component" value="Unassembled WGS sequence"/>
</dbReference>
<protein>
    <submittedName>
        <fullName evidence="2">Uncharacterized protein</fullName>
    </submittedName>
</protein>
<name>A0ABV3R756_9HYPH</name>
<keyword evidence="3" id="KW-1185">Reference proteome</keyword>
<feature type="compositionally biased region" description="Basic and acidic residues" evidence="1">
    <location>
        <begin position="8"/>
        <end position="18"/>
    </location>
</feature>
<dbReference type="EMBL" id="JBFOCI010000009">
    <property type="protein sequence ID" value="MEW9808593.1"/>
    <property type="molecule type" value="Genomic_DNA"/>
</dbReference>
<evidence type="ECO:0000256" key="1">
    <source>
        <dbReference type="SAM" id="MobiDB-lite"/>
    </source>
</evidence>
<reference evidence="2 3" key="1">
    <citation type="submission" date="2024-06" db="EMBL/GenBank/DDBJ databases">
        <authorList>
            <person name="Tuo L."/>
        </authorList>
    </citation>
    <scope>NUCLEOTIDE SEQUENCE [LARGE SCALE GENOMIC DNA]</scope>
    <source>
        <strain evidence="2 3">ZMM04-5</strain>
    </source>
</reference>
<dbReference type="RefSeq" id="WP_367725824.1">
    <property type="nucleotide sequence ID" value="NZ_JBFOCH010000060.1"/>
</dbReference>
<sequence>MAGFSAKVHMEPGGDRQTVEPGGSVKLGDVIFTVDADGNVIVTGLPTSEPAAVGALWSNNGVLTVSDGP</sequence>